<dbReference type="PANTHER" id="PTHR42747:SF3">
    <property type="entry name" value="NITRONATE MONOOXYGENASE-RELATED"/>
    <property type="match status" value="1"/>
</dbReference>
<evidence type="ECO:0000256" key="4">
    <source>
        <dbReference type="ARBA" id="ARBA00022630"/>
    </source>
</evidence>
<comment type="catalytic activity">
    <reaction evidence="9">
        <text>3 propionate 3-nitronate + 3 O2 + H2O = 3 3-oxopropanoate + 2 nitrate + nitrite + H2O2 + 3 H(+)</text>
        <dbReference type="Rhea" id="RHEA:57332"/>
        <dbReference type="ChEBI" id="CHEBI:15377"/>
        <dbReference type="ChEBI" id="CHEBI:15378"/>
        <dbReference type="ChEBI" id="CHEBI:15379"/>
        <dbReference type="ChEBI" id="CHEBI:16240"/>
        <dbReference type="ChEBI" id="CHEBI:16301"/>
        <dbReference type="ChEBI" id="CHEBI:17632"/>
        <dbReference type="ChEBI" id="CHEBI:33190"/>
        <dbReference type="ChEBI" id="CHEBI:136067"/>
    </reaction>
</comment>
<keyword evidence="5" id="KW-0288">FMN</keyword>
<proteinExistence type="inferred from homology"/>
<dbReference type="Proteomes" id="UP001162741">
    <property type="component" value="Chromosome"/>
</dbReference>
<sequence length="358" mass="38955">MWYNTPITSLLGIQYPILQGPMGGGFSSSKLLAAVSNAGGLGGYGAYTMQPDEIRALAAEIRQLTDKPYNLNLWVSDVDDSLKGYTPEQFQKARAYFKPYFDELGIALPEPDIYIASKFERQVEAMLEIRPAVFSFVFGIPDDTILKECRRLNIKTVGAATTIDEARMLEDAGVEAIVAAGFEAGGHRPSFLRPAKDSLTGTFTLVQQLRRAVRTPIIAAGGIANGRGVAASLMLGADAAQIGTAFMACDESSASQLHRDRIFSPAAKYTTLTNAFTGRLGRGMTNRLSDEFHGLPEDVAPFPLQGRFIAPLRAAAMEQGRADMILFWAGQIATEVKHRKVEALMEELVRETGELLAR</sequence>
<evidence type="ECO:0000256" key="2">
    <source>
        <dbReference type="ARBA" id="ARBA00009881"/>
    </source>
</evidence>
<dbReference type="GO" id="GO:0004497">
    <property type="term" value="F:monooxygenase activity"/>
    <property type="evidence" value="ECO:0007669"/>
    <property type="project" value="UniProtKB-KW"/>
</dbReference>
<evidence type="ECO:0000313" key="10">
    <source>
        <dbReference type="EMBL" id="UYQ95637.1"/>
    </source>
</evidence>
<accession>A0ABY6J7R2</accession>
<organism evidence="10 11">
    <name type="scientific">Chitinophaga horti</name>
    <dbReference type="NCBI Taxonomy" id="2920382"/>
    <lineage>
        <taxon>Bacteria</taxon>
        <taxon>Pseudomonadati</taxon>
        <taxon>Bacteroidota</taxon>
        <taxon>Chitinophagia</taxon>
        <taxon>Chitinophagales</taxon>
        <taxon>Chitinophagaceae</taxon>
        <taxon>Chitinophaga</taxon>
    </lineage>
</organism>
<protein>
    <recommendedName>
        <fullName evidence="8">Propionate 3-nitronate monooxygenase</fullName>
    </recommendedName>
</protein>
<keyword evidence="7 10" id="KW-0503">Monooxygenase</keyword>
<evidence type="ECO:0000313" key="11">
    <source>
        <dbReference type="Proteomes" id="UP001162741"/>
    </source>
</evidence>
<evidence type="ECO:0000256" key="3">
    <source>
        <dbReference type="ARBA" id="ARBA00022575"/>
    </source>
</evidence>
<name>A0ABY6J7R2_9BACT</name>
<keyword evidence="4" id="KW-0285">Flavoprotein</keyword>
<evidence type="ECO:0000256" key="6">
    <source>
        <dbReference type="ARBA" id="ARBA00023002"/>
    </source>
</evidence>
<dbReference type="InterPro" id="IPR004136">
    <property type="entry name" value="NMO"/>
</dbReference>
<dbReference type="CDD" id="cd04730">
    <property type="entry name" value="NPD_like"/>
    <property type="match status" value="1"/>
</dbReference>
<dbReference type="EMBL" id="CP107006">
    <property type="protein sequence ID" value="UYQ95637.1"/>
    <property type="molecule type" value="Genomic_DNA"/>
</dbReference>
<dbReference type="SUPFAM" id="SSF51412">
    <property type="entry name" value="Inosine monophosphate dehydrogenase (IMPDH)"/>
    <property type="match status" value="1"/>
</dbReference>
<keyword evidence="6" id="KW-0560">Oxidoreductase</keyword>
<dbReference type="PANTHER" id="PTHR42747">
    <property type="entry name" value="NITRONATE MONOOXYGENASE-RELATED"/>
    <property type="match status" value="1"/>
</dbReference>
<comment type="similarity">
    <text evidence="2">Belongs to the nitronate monooxygenase family. NMO class I subfamily.</text>
</comment>
<evidence type="ECO:0000256" key="7">
    <source>
        <dbReference type="ARBA" id="ARBA00023033"/>
    </source>
</evidence>
<gene>
    <name evidence="10" type="ORF">MKQ68_11040</name>
</gene>
<evidence type="ECO:0000256" key="5">
    <source>
        <dbReference type="ARBA" id="ARBA00022643"/>
    </source>
</evidence>
<reference evidence="10" key="1">
    <citation type="submission" date="2022-10" db="EMBL/GenBank/DDBJ databases">
        <title>Chitinophaga sp. nov., isolated from soil.</title>
        <authorList>
            <person name="Jeon C.O."/>
        </authorList>
    </citation>
    <scope>NUCLEOTIDE SEQUENCE</scope>
    <source>
        <strain evidence="10">R8</strain>
    </source>
</reference>
<evidence type="ECO:0000256" key="9">
    <source>
        <dbReference type="ARBA" id="ARBA00049401"/>
    </source>
</evidence>
<dbReference type="RefSeq" id="WP_264283349.1">
    <property type="nucleotide sequence ID" value="NZ_CP107006.1"/>
</dbReference>
<keyword evidence="3" id="KW-0216">Detoxification</keyword>
<comment type="cofactor">
    <cofactor evidence="1">
        <name>FMN</name>
        <dbReference type="ChEBI" id="CHEBI:58210"/>
    </cofactor>
</comment>
<evidence type="ECO:0000256" key="8">
    <source>
        <dbReference type="ARBA" id="ARBA00031155"/>
    </source>
</evidence>
<evidence type="ECO:0000256" key="1">
    <source>
        <dbReference type="ARBA" id="ARBA00001917"/>
    </source>
</evidence>
<dbReference type="Gene3D" id="3.20.20.70">
    <property type="entry name" value="Aldolase class I"/>
    <property type="match status" value="1"/>
</dbReference>
<dbReference type="Pfam" id="PF03060">
    <property type="entry name" value="NMO"/>
    <property type="match status" value="1"/>
</dbReference>
<keyword evidence="11" id="KW-1185">Reference proteome</keyword>
<dbReference type="InterPro" id="IPR013785">
    <property type="entry name" value="Aldolase_TIM"/>
</dbReference>